<feature type="transmembrane region" description="Helical" evidence="2">
    <location>
        <begin position="479"/>
        <end position="498"/>
    </location>
</feature>
<keyword evidence="2" id="KW-1133">Transmembrane helix</keyword>
<feature type="transmembrane region" description="Helical" evidence="2">
    <location>
        <begin position="423"/>
        <end position="443"/>
    </location>
</feature>
<keyword evidence="2" id="KW-0472">Membrane</keyword>
<evidence type="ECO:0000256" key="1">
    <source>
        <dbReference type="SAM" id="MobiDB-lite"/>
    </source>
</evidence>
<dbReference type="AlphaFoldDB" id="A0A086J4S9"/>
<reference evidence="3 4" key="1">
    <citation type="journal article" date="2014" name="Genome Announc.">
        <title>Genome Sequence of the Microsporidian Species Nematocida sp1 Strain ERTm6 (ATCC PRA-372).</title>
        <authorList>
            <person name="Bakowski M.A."/>
            <person name="Priest M."/>
            <person name="Young S."/>
            <person name="Cuomo C.A."/>
            <person name="Troemel E.R."/>
        </authorList>
    </citation>
    <scope>NUCLEOTIDE SEQUENCE [LARGE SCALE GENOMIC DNA]</scope>
    <source>
        <strain evidence="3 4">ERTm6</strain>
    </source>
</reference>
<gene>
    <name evidence="3" type="ORF">NESG_00222</name>
</gene>
<comment type="caution">
    <text evidence="3">The sequence shown here is derived from an EMBL/GenBank/DDBJ whole genome shotgun (WGS) entry which is preliminary data.</text>
</comment>
<dbReference type="HOGENOM" id="CLU_475737_0_0_1"/>
<dbReference type="GeneID" id="77675195"/>
<feature type="transmembrane region" description="Helical" evidence="2">
    <location>
        <begin position="350"/>
        <end position="371"/>
    </location>
</feature>
<evidence type="ECO:0000313" key="4">
    <source>
        <dbReference type="Proteomes" id="UP000054524"/>
    </source>
</evidence>
<keyword evidence="2" id="KW-0812">Transmembrane</keyword>
<feature type="transmembrane region" description="Helical" evidence="2">
    <location>
        <begin position="20"/>
        <end position="42"/>
    </location>
</feature>
<dbReference type="Proteomes" id="UP000054524">
    <property type="component" value="Unassembled WGS sequence"/>
</dbReference>
<feature type="compositionally biased region" description="Basic and acidic residues" evidence="1">
    <location>
        <begin position="108"/>
        <end position="128"/>
    </location>
</feature>
<feature type="transmembrane region" description="Helical" evidence="2">
    <location>
        <begin position="518"/>
        <end position="535"/>
    </location>
</feature>
<keyword evidence="4" id="KW-1185">Reference proteome</keyword>
<evidence type="ECO:0000256" key="2">
    <source>
        <dbReference type="SAM" id="Phobius"/>
    </source>
</evidence>
<organism evidence="3 4">
    <name type="scientific">Nematocida ausubeli (strain ATCC PRA-371 / ERTm2)</name>
    <name type="common">Nematode killer fungus</name>
    <dbReference type="NCBI Taxonomy" id="1913371"/>
    <lineage>
        <taxon>Eukaryota</taxon>
        <taxon>Fungi</taxon>
        <taxon>Fungi incertae sedis</taxon>
        <taxon>Microsporidia</taxon>
        <taxon>Nematocida</taxon>
    </lineage>
</organism>
<name>A0A086J4S9_NEMA1</name>
<accession>A0A086J4S9</accession>
<feature type="transmembrane region" description="Helical" evidence="2">
    <location>
        <begin position="304"/>
        <end position="327"/>
    </location>
</feature>
<feature type="transmembrane region" description="Helical" evidence="2">
    <location>
        <begin position="547"/>
        <end position="570"/>
    </location>
</feature>
<feature type="region of interest" description="Disordered" evidence="1">
    <location>
        <begin position="106"/>
        <end position="138"/>
    </location>
</feature>
<feature type="transmembrane region" description="Helical" evidence="2">
    <location>
        <begin position="455"/>
        <end position="473"/>
    </location>
</feature>
<evidence type="ECO:0000313" key="3">
    <source>
        <dbReference type="EMBL" id="KFG27147.1"/>
    </source>
</evidence>
<dbReference type="RefSeq" id="XP_052905702.1">
    <property type="nucleotide sequence ID" value="XM_053047877.1"/>
</dbReference>
<dbReference type="EMBL" id="AKIJ01000001">
    <property type="protein sequence ID" value="KFG27147.1"/>
    <property type="molecule type" value="Genomic_DNA"/>
</dbReference>
<protein>
    <submittedName>
        <fullName evidence="3">Uncharacterized protein</fullName>
    </submittedName>
</protein>
<sequence length="573" mass="63736">MGLIIKNGVKAISDGRVLEAIVWLIFMPLTIIIEVLIVQFSLNLMQAFRRIRQVARFRKITVKTNETFNDPKNAYNNLTKALEKIISNIYAAVKAHAPVLDIFSNQGGDKDSNRENNTKDSNKENEKKKTAKSYSRKEKKRGSRVKAVIIAGLEVLESIYGKLIDKLLSLVGKAIIYCICGVLVMLVITVNVLMYFIKYAFNIMRSMLEKIPFVGDFIKEIPKPSYMFQNIADELSSIIYPDEDNCIYQMQKNVIESHKTKKESLSKIMTSYVDLCILITANIFCILIRTIGEIGTVICDGNNYTVFTAGILSILAGVCVLASPSIVNPQDYSMLAQTKPLWVFAEKMCLLQGLFFASCTVGAVLYCISLLKNKDMTEQSVRRNAKSERDEFKFVVLNMLAVVCAFFACGALGNVLIAGPADMFSTLPGLFVYAMIIGAVIDIKNILYKVSISQVKQLKGILVSVLVAAMYYASVTSSIQLVPCILLAVALCVCALPVPKNKDDILPFNNKKMRIQQVSYLVVRLVIIGALIMVAEPSVATVVFRPFLYANLLVKWAYNGLIATGAFYVFEKV</sequence>
<feature type="transmembrane region" description="Helical" evidence="2">
    <location>
        <begin position="174"/>
        <end position="197"/>
    </location>
</feature>
<proteinExistence type="predicted"/>
<feature type="transmembrane region" description="Helical" evidence="2">
    <location>
        <begin position="392"/>
        <end position="417"/>
    </location>
</feature>
<feature type="transmembrane region" description="Helical" evidence="2">
    <location>
        <begin position="272"/>
        <end position="292"/>
    </location>
</feature>